<dbReference type="InterPro" id="IPR019225">
    <property type="entry name" value="DUF2155"/>
</dbReference>
<evidence type="ECO:0008006" key="4">
    <source>
        <dbReference type="Google" id="ProtNLM"/>
    </source>
</evidence>
<evidence type="ECO:0000313" key="3">
    <source>
        <dbReference type="Proteomes" id="UP000185678"/>
    </source>
</evidence>
<name>A0A1N7L9G7_9PROT</name>
<dbReference type="Pfam" id="PF09923">
    <property type="entry name" value="DUF2155"/>
    <property type="match status" value="1"/>
</dbReference>
<dbReference type="EMBL" id="FTOA01000003">
    <property type="protein sequence ID" value="SIS70411.1"/>
    <property type="molecule type" value="Genomic_DNA"/>
</dbReference>
<feature type="region of interest" description="Disordered" evidence="1">
    <location>
        <begin position="149"/>
        <end position="180"/>
    </location>
</feature>
<keyword evidence="3" id="KW-1185">Reference proteome</keyword>
<dbReference type="AlphaFoldDB" id="A0A1N7L9G7"/>
<accession>A0A1N7L9G7</accession>
<sequence>MDRPISRRFPAFRRSVSALWRGGVLAAAAVAVITGFSTPAQAVEGLEREVALLRWLDKSTARVDTIEVPVNETVHIENLELIVRACVERPPEEPPESAAFLDVWERRSGEPAAEVFRGWMFASSPALSAMEHPIYDLWVIDCLSTGEKSPVPSHPADDLPPALPPAAKVPALKNAPGTTR</sequence>
<proteinExistence type="predicted"/>
<reference evidence="2 3" key="1">
    <citation type="submission" date="2017-01" db="EMBL/GenBank/DDBJ databases">
        <authorList>
            <person name="Mah S.A."/>
            <person name="Swanson W.J."/>
            <person name="Moy G.W."/>
            <person name="Vacquier V.D."/>
        </authorList>
    </citation>
    <scope>NUCLEOTIDE SEQUENCE [LARGE SCALE GENOMIC DNA]</scope>
    <source>
        <strain evidence="2 3">DSM 11589</strain>
    </source>
</reference>
<dbReference type="Proteomes" id="UP000185678">
    <property type="component" value="Unassembled WGS sequence"/>
</dbReference>
<dbReference type="RefSeq" id="WP_084194699.1">
    <property type="nucleotide sequence ID" value="NZ_FTOA01000003.1"/>
</dbReference>
<evidence type="ECO:0000256" key="1">
    <source>
        <dbReference type="SAM" id="MobiDB-lite"/>
    </source>
</evidence>
<feature type="compositionally biased region" description="Low complexity" evidence="1">
    <location>
        <begin position="165"/>
        <end position="180"/>
    </location>
</feature>
<gene>
    <name evidence="2" type="ORF">SAMN05421779_103186</name>
</gene>
<evidence type="ECO:0000313" key="2">
    <source>
        <dbReference type="EMBL" id="SIS70411.1"/>
    </source>
</evidence>
<dbReference type="STRING" id="80876.SAMN05421779_103186"/>
<organism evidence="2 3">
    <name type="scientific">Insolitispirillum peregrinum</name>
    <dbReference type="NCBI Taxonomy" id="80876"/>
    <lineage>
        <taxon>Bacteria</taxon>
        <taxon>Pseudomonadati</taxon>
        <taxon>Pseudomonadota</taxon>
        <taxon>Alphaproteobacteria</taxon>
        <taxon>Rhodospirillales</taxon>
        <taxon>Novispirillaceae</taxon>
        <taxon>Insolitispirillum</taxon>
    </lineage>
</organism>
<protein>
    <recommendedName>
        <fullName evidence="4">DUF2155 domain-containing protein</fullName>
    </recommendedName>
</protein>
<dbReference type="OrthoDB" id="9810376at2"/>